<comment type="subcellular location">
    <subcellularLocation>
        <location evidence="1">Virion</location>
    </subcellularLocation>
</comment>
<feature type="domain" description="Phage capsid-like C-terminal" evidence="3">
    <location>
        <begin position="99"/>
        <end position="360"/>
    </location>
</feature>
<evidence type="ECO:0000313" key="4">
    <source>
        <dbReference type="EMBL" id="DAF59943.1"/>
    </source>
</evidence>
<dbReference type="InterPro" id="IPR054612">
    <property type="entry name" value="Phage_capsid-like_C"/>
</dbReference>
<dbReference type="InterPro" id="IPR024455">
    <property type="entry name" value="Phage_capsid"/>
</dbReference>
<evidence type="ECO:0000256" key="2">
    <source>
        <dbReference type="ARBA" id="ARBA00022844"/>
    </source>
</evidence>
<sequence>MKNLDVIKNMDELRLNLFNSLQADDVKAQEEAFMNFADGLQNAIMEQAKAEISNQNTAYVDEQILINRGTLKPLTSEEKKYFNAVIERKGLDNVDQAFPKTIIQDIYRYLKEEHPLLSKIDMQNTEVLAQYIVGRPTKAKAFWGKICEDIKQMILDGFDVIDIKSSRLSGFVPVCKGMLELGPDWLANYVITFIQEIMSASLELAIVQGTGKEQPIGMIKKLSGATDSVYPDKDKVTLADFKPKSLAGIRAGLAKAKTDTGDVVIIVNPMTYWEKVFHNLAYQTVNGTWVLDTLPTGEKIIKTYACPENTLIFGDPKNYFLGVASDVRIDKYTETLAIEDMDLYIAKFYGYGLAKDKNAFFVADVSTVDGATVATLEAHANNTGNNADSIIVKTTQNPGV</sequence>
<dbReference type="GO" id="GO:0044423">
    <property type="term" value="C:virion component"/>
    <property type="evidence" value="ECO:0007669"/>
    <property type="project" value="UniProtKB-KW"/>
</dbReference>
<name>A0A8S5TAD9_9CAUD</name>
<dbReference type="NCBIfam" id="TIGR01554">
    <property type="entry name" value="major_cap_HK97"/>
    <property type="match status" value="1"/>
</dbReference>
<organism evidence="4">
    <name type="scientific">Siphoviridae sp. ctGz830</name>
    <dbReference type="NCBI Taxonomy" id="2827825"/>
    <lineage>
        <taxon>Viruses</taxon>
        <taxon>Duplodnaviria</taxon>
        <taxon>Heunggongvirae</taxon>
        <taxon>Uroviricota</taxon>
        <taxon>Caudoviricetes</taxon>
    </lineage>
</organism>
<proteinExistence type="predicted"/>
<reference evidence="4" key="1">
    <citation type="journal article" date="2021" name="Proc. Natl. Acad. Sci. U.S.A.">
        <title>A Catalog of Tens of Thousands of Viruses from Human Metagenomes Reveals Hidden Associations with Chronic Diseases.</title>
        <authorList>
            <person name="Tisza M.J."/>
            <person name="Buck C.B."/>
        </authorList>
    </citation>
    <scope>NUCLEOTIDE SEQUENCE</scope>
    <source>
        <strain evidence="4">CtGz830</strain>
    </source>
</reference>
<protein>
    <submittedName>
        <fullName evidence="4">Major capsid protein</fullName>
    </submittedName>
</protein>
<dbReference type="Pfam" id="PF05065">
    <property type="entry name" value="Phage_capsid"/>
    <property type="match status" value="1"/>
</dbReference>
<accession>A0A8S5TAD9</accession>
<evidence type="ECO:0000256" key="1">
    <source>
        <dbReference type="ARBA" id="ARBA00004328"/>
    </source>
</evidence>
<dbReference type="EMBL" id="BK032780">
    <property type="protein sequence ID" value="DAF59943.1"/>
    <property type="molecule type" value="Genomic_DNA"/>
</dbReference>
<dbReference type="SUPFAM" id="SSF56563">
    <property type="entry name" value="Major capsid protein gp5"/>
    <property type="match status" value="1"/>
</dbReference>
<evidence type="ECO:0000259" key="3">
    <source>
        <dbReference type="Pfam" id="PF05065"/>
    </source>
</evidence>
<keyword evidence="2" id="KW-0946">Virion</keyword>